<gene>
    <name evidence="11" type="ORF">RMAR0315_LOCUS1891</name>
</gene>
<evidence type="ECO:0000256" key="4">
    <source>
        <dbReference type="ARBA" id="ARBA00022771"/>
    </source>
</evidence>
<evidence type="ECO:0000259" key="10">
    <source>
        <dbReference type="PROSITE" id="PS50089"/>
    </source>
</evidence>
<keyword evidence="7 9" id="KW-0472">Membrane</keyword>
<dbReference type="GO" id="GO:0016567">
    <property type="term" value="P:protein ubiquitination"/>
    <property type="evidence" value="ECO:0007669"/>
    <property type="project" value="UniProtKB-UniPathway"/>
</dbReference>
<accession>A0A7S0FZ73</accession>
<evidence type="ECO:0000256" key="6">
    <source>
        <dbReference type="ARBA" id="ARBA00022989"/>
    </source>
</evidence>
<evidence type="ECO:0000256" key="5">
    <source>
        <dbReference type="ARBA" id="ARBA00022833"/>
    </source>
</evidence>
<dbReference type="PANTHER" id="PTHR45931">
    <property type="entry name" value="SI:CH211-59O9.10"/>
    <property type="match status" value="1"/>
</dbReference>
<dbReference type="InterPro" id="IPR051834">
    <property type="entry name" value="RING_finger_E3_ligase"/>
</dbReference>
<dbReference type="PROSITE" id="PS50089">
    <property type="entry name" value="ZF_RING_2"/>
    <property type="match status" value="1"/>
</dbReference>
<evidence type="ECO:0000256" key="7">
    <source>
        <dbReference type="ARBA" id="ARBA00023136"/>
    </source>
</evidence>
<feature type="transmembrane region" description="Helical" evidence="9">
    <location>
        <begin position="6"/>
        <end position="27"/>
    </location>
</feature>
<dbReference type="UniPathway" id="UPA00143"/>
<dbReference type="EMBL" id="HBEK01003454">
    <property type="protein sequence ID" value="CAD8391916.1"/>
    <property type="molecule type" value="Transcribed_RNA"/>
</dbReference>
<evidence type="ECO:0000256" key="8">
    <source>
        <dbReference type="PROSITE-ProRule" id="PRU00175"/>
    </source>
</evidence>
<keyword evidence="3" id="KW-0479">Metal-binding</keyword>
<dbReference type="Gene3D" id="3.30.40.10">
    <property type="entry name" value="Zinc/RING finger domain, C3HC4 (zinc finger)"/>
    <property type="match status" value="1"/>
</dbReference>
<proteinExistence type="predicted"/>
<sequence length="313" mass="35001">MEVIIPLRYWISALWFLLLASASGFILEDGTERCKNLRLVLSTVEVSPRNLLNVGYFSTVYVASQGTASSSIPSYGCHEEEIVSSLPENFSENFFVLVREGGNCSRADKAKLAKHAGASGLLFAELDKRALEESGAQDVERIDFPSAVLSTADWEAILRCRMKSLSLLILGEDFLYWSYGGALQWTFVRGAGFWFFLQILICIAARLRRMTSYDSMVETALGRRMRLIKQLTLLTFHKKAEDEEDGARVCSICLDDIVDGDQCRELFCAHLYHSDCIDSWLKKSNECPLCKRSLPLLSSSEPLTSYGAIGDLV</sequence>
<dbReference type="InterPro" id="IPR013083">
    <property type="entry name" value="Znf_RING/FYVE/PHD"/>
</dbReference>
<dbReference type="Pfam" id="PF02225">
    <property type="entry name" value="PA"/>
    <property type="match status" value="1"/>
</dbReference>
<dbReference type="SMART" id="SM00184">
    <property type="entry name" value="RING"/>
    <property type="match status" value="1"/>
</dbReference>
<feature type="domain" description="RING-type" evidence="10">
    <location>
        <begin position="250"/>
        <end position="291"/>
    </location>
</feature>
<dbReference type="Gene3D" id="3.50.30.30">
    <property type="match status" value="1"/>
</dbReference>
<keyword evidence="6 9" id="KW-1133">Transmembrane helix</keyword>
<dbReference type="PANTHER" id="PTHR45931:SF3">
    <property type="entry name" value="RING ZINC FINGER-CONTAINING PROTEIN"/>
    <property type="match status" value="1"/>
</dbReference>
<dbReference type="GO" id="GO:0008270">
    <property type="term" value="F:zinc ion binding"/>
    <property type="evidence" value="ECO:0007669"/>
    <property type="project" value="UniProtKB-KW"/>
</dbReference>
<evidence type="ECO:0000256" key="3">
    <source>
        <dbReference type="ARBA" id="ARBA00022723"/>
    </source>
</evidence>
<name>A0A7S0FZ73_9RHOD</name>
<dbReference type="GO" id="GO:0016020">
    <property type="term" value="C:membrane"/>
    <property type="evidence" value="ECO:0007669"/>
    <property type="project" value="UniProtKB-SubCell"/>
</dbReference>
<reference evidence="11" key="1">
    <citation type="submission" date="2021-01" db="EMBL/GenBank/DDBJ databases">
        <authorList>
            <person name="Corre E."/>
            <person name="Pelletier E."/>
            <person name="Niang G."/>
            <person name="Scheremetjew M."/>
            <person name="Finn R."/>
            <person name="Kale V."/>
            <person name="Holt S."/>
            <person name="Cochrane G."/>
            <person name="Meng A."/>
            <person name="Brown T."/>
            <person name="Cohen L."/>
        </authorList>
    </citation>
    <scope>NUCLEOTIDE SEQUENCE</scope>
    <source>
        <strain evidence="11">UTEX LB 2760</strain>
    </source>
</reference>
<evidence type="ECO:0000256" key="1">
    <source>
        <dbReference type="ARBA" id="ARBA00004370"/>
    </source>
</evidence>
<keyword evidence="5" id="KW-0862">Zinc</keyword>
<dbReference type="GO" id="GO:0005634">
    <property type="term" value="C:nucleus"/>
    <property type="evidence" value="ECO:0007669"/>
    <property type="project" value="TreeGrafter"/>
</dbReference>
<dbReference type="Pfam" id="PF13639">
    <property type="entry name" value="zf-RING_2"/>
    <property type="match status" value="1"/>
</dbReference>
<dbReference type="AlphaFoldDB" id="A0A7S0FZ73"/>
<feature type="transmembrane region" description="Helical" evidence="9">
    <location>
        <begin position="191"/>
        <end position="207"/>
    </location>
</feature>
<dbReference type="InterPro" id="IPR003137">
    <property type="entry name" value="PA_domain"/>
</dbReference>
<evidence type="ECO:0000313" key="11">
    <source>
        <dbReference type="EMBL" id="CAD8391916.1"/>
    </source>
</evidence>
<evidence type="ECO:0000256" key="2">
    <source>
        <dbReference type="ARBA" id="ARBA00022692"/>
    </source>
</evidence>
<organism evidence="11">
    <name type="scientific">Rhodosorus marinus</name>
    <dbReference type="NCBI Taxonomy" id="101924"/>
    <lineage>
        <taxon>Eukaryota</taxon>
        <taxon>Rhodophyta</taxon>
        <taxon>Stylonematophyceae</taxon>
        <taxon>Stylonematales</taxon>
        <taxon>Stylonemataceae</taxon>
        <taxon>Rhodosorus</taxon>
    </lineage>
</organism>
<dbReference type="GO" id="GO:0061630">
    <property type="term" value="F:ubiquitin protein ligase activity"/>
    <property type="evidence" value="ECO:0007669"/>
    <property type="project" value="TreeGrafter"/>
</dbReference>
<dbReference type="CDD" id="cd16454">
    <property type="entry name" value="RING-H2_PA-TM-RING"/>
    <property type="match status" value="1"/>
</dbReference>
<keyword evidence="4 8" id="KW-0863">Zinc-finger</keyword>
<dbReference type="SUPFAM" id="SSF57850">
    <property type="entry name" value="RING/U-box"/>
    <property type="match status" value="1"/>
</dbReference>
<dbReference type="CDD" id="cd00538">
    <property type="entry name" value="PA"/>
    <property type="match status" value="1"/>
</dbReference>
<dbReference type="GO" id="GO:0006511">
    <property type="term" value="P:ubiquitin-dependent protein catabolic process"/>
    <property type="evidence" value="ECO:0007669"/>
    <property type="project" value="TreeGrafter"/>
</dbReference>
<keyword evidence="2 9" id="KW-0812">Transmembrane</keyword>
<dbReference type="InterPro" id="IPR001841">
    <property type="entry name" value="Znf_RING"/>
</dbReference>
<protein>
    <recommendedName>
        <fullName evidence="10">RING-type domain-containing protein</fullName>
    </recommendedName>
</protein>
<evidence type="ECO:0000256" key="9">
    <source>
        <dbReference type="SAM" id="Phobius"/>
    </source>
</evidence>
<comment type="subcellular location">
    <subcellularLocation>
        <location evidence="1">Membrane</location>
    </subcellularLocation>
</comment>